<dbReference type="SUPFAM" id="SSF51735">
    <property type="entry name" value="NAD(P)-binding Rossmann-fold domains"/>
    <property type="match status" value="1"/>
</dbReference>
<name>A0AAV9NDL3_9EURO</name>
<dbReference type="SUPFAM" id="SSF55347">
    <property type="entry name" value="Glyceraldehyde-3-phosphate dehydrogenase-like, C-terminal domain"/>
    <property type="match status" value="1"/>
</dbReference>
<dbReference type="RefSeq" id="XP_064707693.1">
    <property type="nucleotide sequence ID" value="XM_064856517.1"/>
</dbReference>
<evidence type="ECO:0000313" key="3">
    <source>
        <dbReference type="EMBL" id="KAK5055262.1"/>
    </source>
</evidence>
<evidence type="ECO:0000313" key="4">
    <source>
        <dbReference type="Proteomes" id="UP001358417"/>
    </source>
</evidence>
<dbReference type="PANTHER" id="PTHR42840">
    <property type="entry name" value="NAD(P)-BINDING ROSSMANN-FOLD SUPERFAMILY PROTEIN-RELATED"/>
    <property type="match status" value="1"/>
</dbReference>
<dbReference type="Proteomes" id="UP001358417">
    <property type="component" value="Unassembled WGS sequence"/>
</dbReference>
<dbReference type="Gene3D" id="3.30.360.10">
    <property type="entry name" value="Dihydrodipicolinate Reductase, domain 2"/>
    <property type="match status" value="1"/>
</dbReference>
<evidence type="ECO:0008006" key="5">
    <source>
        <dbReference type="Google" id="ProtNLM"/>
    </source>
</evidence>
<dbReference type="InterPro" id="IPR036291">
    <property type="entry name" value="NAD(P)-bd_dom_sf"/>
</dbReference>
<dbReference type="GO" id="GO:0006740">
    <property type="term" value="P:NADPH regeneration"/>
    <property type="evidence" value="ECO:0007669"/>
    <property type="project" value="TreeGrafter"/>
</dbReference>
<dbReference type="Pfam" id="PF02894">
    <property type="entry name" value="GFO_IDH_MocA_C"/>
    <property type="match status" value="1"/>
</dbReference>
<organism evidence="3 4">
    <name type="scientific">Exophiala bonariae</name>
    <dbReference type="NCBI Taxonomy" id="1690606"/>
    <lineage>
        <taxon>Eukaryota</taxon>
        <taxon>Fungi</taxon>
        <taxon>Dikarya</taxon>
        <taxon>Ascomycota</taxon>
        <taxon>Pezizomycotina</taxon>
        <taxon>Eurotiomycetes</taxon>
        <taxon>Chaetothyriomycetidae</taxon>
        <taxon>Chaetothyriales</taxon>
        <taxon>Herpotrichiellaceae</taxon>
        <taxon>Exophiala</taxon>
    </lineage>
</organism>
<reference evidence="3 4" key="1">
    <citation type="submission" date="2023-08" db="EMBL/GenBank/DDBJ databases">
        <title>Black Yeasts Isolated from many extreme environments.</title>
        <authorList>
            <person name="Coleine C."/>
            <person name="Stajich J.E."/>
            <person name="Selbmann L."/>
        </authorList>
    </citation>
    <scope>NUCLEOTIDE SEQUENCE [LARGE SCALE GENOMIC DNA]</scope>
    <source>
        <strain evidence="3 4">CCFEE 5792</strain>
    </source>
</reference>
<feature type="domain" description="Gfo/Idh/MocA-like oxidoreductase N-terminal" evidence="1">
    <location>
        <begin position="11"/>
        <end position="124"/>
    </location>
</feature>
<dbReference type="GO" id="GO:0000166">
    <property type="term" value="F:nucleotide binding"/>
    <property type="evidence" value="ECO:0007669"/>
    <property type="project" value="InterPro"/>
</dbReference>
<feature type="domain" description="Gfo/Idh/MocA-like oxidoreductase C-terminal" evidence="2">
    <location>
        <begin position="148"/>
        <end position="350"/>
    </location>
</feature>
<accession>A0AAV9NDL3</accession>
<evidence type="ECO:0000259" key="2">
    <source>
        <dbReference type="Pfam" id="PF02894"/>
    </source>
</evidence>
<dbReference type="GO" id="GO:0005737">
    <property type="term" value="C:cytoplasm"/>
    <property type="evidence" value="ECO:0007669"/>
    <property type="project" value="TreeGrafter"/>
</dbReference>
<dbReference type="EMBL" id="JAVRRD010000009">
    <property type="protein sequence ID" value="KAK5055262.1"/>
    <property type="molecule type" value="Genomic_DNA"/>
</dbReference>
<dbReference type="AlphaFoldDB" id="A0AAV9NDL3"/>
<dbReference type="InterPro" id="IPR004104">
    <property type="entry name" value="Gfo/Idh/MocA-like_OxRdtase_C"/>
</dbReference>
<protein>
    <recommendedName>
        <fullName evidence="5">Gfo/Idh/MocA-like oxidoreductase N-terminal domain-containing protein</fullName>
    </recommendedName>
</protein>
<comment type="caution">
    <text evidence="3">The sequence shown here is derived from an EMBL/GenBank/DDBJ whole genome shotgun (WGS) entry which is preliminary data.</text>
</comment>
<keyword evidence="4" id="KW-1185">Reference proteome</keyword>
<dbReference type="Pfam" id="PF01408">
    <property type="entry name" value="GFO_IDH_MocA"/>
    <property type="match status" value="1"/>
</dbReference>
<gene>
    <name evidence="3" type="ORF">LTR84_013012</name>
</gene>
<dbReference type="GO" id="GO:0016491">
    <property type="term" value="F:oxidoreductase activity"/>
    <property type="evidence" value="ECO:0007669"/>
    <property type="project" value="TreeGrafter"/>
</dbReference>
<dbReference type="InterPro" id="IPR000683">
    <property type="entry name" value="Gfo/Idh/MocA-like_OxRdtase_N"/>
</dbReference>
<dbReference type="Gene3D" id="3.40.50.720">
    <property type="entry name" value="NAD(P)-binding Rossmann-like Domain"/>
    <property type="match status" value="1"/>
</dbReference>
<sequence length="396" mass="42701">MTVTSSPRQLKLALFGLGRLGAIRARILASQQPLIDFIAACDTKPGAAEWAVANLPPSVRFYDDPEDCMRHSGAEAILISTATATHAPLICLGLDLGLHVMCEKPIAVDVLTTQEVVQKAKSNPQLKFLVPFTRRYDDSYRAAKLLAEKGSLGEVHAVETHCIDKQDPTGNNLFLVISGGIFVDMGIHDIDVGRYFLDVKSGLTNPKRQVNRVVAMGQQVVYGDLAEYGDADNGWGLVEFANGKIMTTHLGRTTTNGYEAGTRVHGTKGHALIGANSTINRVEIRDQYGVRNASAPDAFSLYDKTFINDLDEFARAVLYDAPMSCTPEDAFEAAKIVIALQHSFRTGQPVYFSEDGLPLLETTKANGETNGTANGLVTYTANESANGGHSTGLKAI</sequence>
<evidence type="ECO:0000259" key="1">
    <source>
        <dbReference type="Pfam" id="PF01408"/>
    </source>
</evidence>
<dbReference type="PANTHER" id="PTHR42840:SF10">
    <property type="entry name" value="BINDING ROSSMANN FOLD OXIDOREDUCTASE, PUTATIVE-RELATED"/>
    <property type="match status" value="1"/>
</dbReference>
<proteinExistence type="predicted"/>
<dbReference type="GeneID" id="89981148"/>